<dbReference type="InterPro" id="IPR019336">
    <property type="entry name" value="GPR180/TMEM145_TM"/>
</dbReference>
<evidence type="ECO:0000256" key="7">
    <source>
        <dbReference type="SAM" id="Phobius"/>
    </source>
</evidence>
<dbReference type="Pfam" id="PF10192">
    <property type="entry name" value="GPR180-TMEM145_TM"/>
    <property type="match status" value="2"/>
</dbReference>
<reference evidence="10 11" key="1">
    <citation type="submission" date="2021-06" db="EMBL/GenBank/DDBJ databases">
        <title>Caerostris extrusa draft genome.</title>
        <authorList>
            <person name="Kono N."/>
            <person name="Arakawa K."/>
        </authorList>
    </citation>
    <scope>NUCLEOTIDE SEQUENCE [LARGE SCALE GENOMIC DNA]</scope>
</reference>
<name>A0AAV4TZ29_CAEEX</name>
<evidence type="ECO:0000256" key="2">
    <source>
        <dbReference type="ARBA" id="ARBA00022692"/>
    </source>
</evidence>
<dbReference type="PANTHER" id="PTHR23252:SF24">
    <property type="entry name" value="TRANSMEMBRANE PROTEIN 145"/>
    <property type="match status" value="1"/>
</dbReference>
<keyword evidence="11" id="KW-1185">Reference proteome</keyword>
<proteinExistence type="predicted"/>
<feature type="transmembrane region" description="Helical" evidence="7">
    <location>
        <begin position="162"/>
        <end position="181"/>
    </location>
</feature>
<feature type="transmembrane region" description="Helical" evidence="7">
    <location>
        <begin position="201"/>
        <end position="222"/>
    </location>
</feature>
<organism evidence="10 11">
    <name type="scientific">Caerostris extrusa</name>
    <name type="common">Bark spider</name>
    <name type="synonym">Caerostris bankana</name>
    <dbReference type="NCBI Taxonomy" id="172846"/>
    <lineage>
        <taxon>Eukaryota</taxon>
        <taxon>Metazoa</taxon>
        <taxon>Ecdysozoa</taxon>
        <taxon>Arthropoda</taxon>
        <taxon>Chelicerata</taxon>
        <taxon>Arachnida</taxon>
        <taxon>Araneae</taxon>
        <taxon>Araneomorphae</taxon>
        <taxon>Entelegynae</taxon>
        <taxon>Araneoidea</taxon>
        <taxon>Araneidae</taxon>
        <taxon>Caerostris</taxon>
    </lineage>
</organism>
<dbReference type="Proteomes" id="UP001054945">
    <property type="component" value="Unassembled WGS sequence"/>
</dbReference>
<feature type="domain" description="GPR180-like N-terminal" evidence="9">
    <location>
        <begin position="16"/>
        <end position="141"/>
    </location>
</feature>
<evidence type="ECO:0000256" key="6">
    <source>
        <dbReference type="SAM" id="MobiDB-lite"/>
    </source>
</evidence>
<feature type="domain" description="GPR180/TMEM145 transmembrane" evidence="8">
    <location>
        <begin position="171"/>
        <end position="229"/>
    </location>
</feature>
<keyword evidence="3 7" id="KW-1133">Transmembrane helix</keyword>
<feature type="domain" description="GPR180/TMEM145 transmembrane" evidence="8">
    <location>
        <begin position="233"/>
        <end position="283"/>
    </location>
</feature>
<feature type="region of interest" description="Disordered" evidence="6">
    <location>
        <begin position="429"/>
        <end position="451"/>
    </location>
</feature>
<sequence length="451" mass="52188">MSSNHRKQNHRRRIKNKRKLVIFDKILFLSELGMFEYDIEYPKEFRTQNILLYYDERNQWPAVYKTNKTCKEKESVLFVPNGQVIYLNETTFRSGCFDSSDENMSGWIHCHSRRTFQSRRERWWFIAVSNCDTNKGLYLRYRITMTNDEHNLWFKHFSADELYILQVDICFLVLYAVLLLMSFIETQALRARHLFHRTYTLYLASLILECTGLACLCSYYAIYAQEGSAGIEIKLVVVYIILFLYERQFFDPGRVLYIYESPAGYGIIGLRLIGWAWFVYAVIFVDALSRKVELLHETLSTLLFMVSLSARCDSHFDIHRAKMGSRETTEYCGTLHFYRSSFRIFHTYQTIQSKQKFPVPCQNIGVMLQTNGTSPVGDNSLDKFAHHPYALTTSNAVPNYAAIFGVQANGNHTPATEMVTYGGIARPIEAPQGHLPNAPPQGHLPSAPPLP</sequence>
<dbReference type="InterPro" id="IPR053880">
    <property type="entry name" value="GPR180-like_N"/>
</dbReference>
<evidence type="ECO:0000256" key="5">
    <source>
        <dbReference type="ARBA" id="ARBA00023180"/>
    </source>
</evidence>
<feature type="transmembrane region" description="Helical" evidence="7">
    <location>
        <begin position="265"/>
        <end position="288"/>
    </location>
</feature>
<keyword evidence="5" id="KW-0325">Glycoprotein</keyword>
<evidence type="ECO:0000256" key="1">
    <source>
        <dbReference type="ARBA" id="ARBA00004141"/>
    </source>
</evidence>
<dbReference type="EMBL" id="BPLR01011981">
    <property type="protein sequence ID" value="GIY50465.1"/>
    <property type="molecule type" value="Genomic_DNA"/>
</dbReference>
<comment type="subcellular location">
    <subcellularLocation>
        <location evidence="1">Membrane</location>
        <topology evidence="1">Multi-pass membrane protein</topology>
    </subcellularLocation>
</comment>
<feature type="transmembrane region" description="Helical" evidence="7">
    <location>
        <begin position="20"/>
        <end position="37"/>
    </location>
</feature>
<dbReference type="GO" id="GO:0019236">
    <property type="term" value="P:response to pheromone"/>
    <property type="evidence" value="ECO:0007669"/>
    <property type="project" value="InterPro"/>
</dbReference>
<evidence type="ECO:0000313" key="11">
    <source>
        <dbReference type="Proteomes" id="UP001054945"/>
    </source>
</evidence>
<dbReference type="GO" id="GO:0016020">
    <property type="term" value="C:membrane"/>
    <property type="evidence" value="ECO:0007669"/>
    <property type="project" value="UniProtKB-SubCell"/>
</dbReference>
<evidence type="ECO:0000259" key="9">
    <source>
        <dbReference type="Pfam" id="PF21892"/>
    </source>
</evidence>
<evidence type="ECO:0000256" key="4">
    <source>
        <dbReference type="ARBA" id="ARBA00023136"/>
    </source>
</evidence>
<gene>
    <name evidence="10" type="primary">tmem145</name>
    <name evidence="10" type="ORF">CEXT_242491</name>
</gene>
<dbReference type="AlphaFoldDB" id="A0AAV4TZ29"/>
<evidence type="ECO:0000259" key="8">
    <source>
        <dbReference type="Pfam" id="PF10192"/>
    </source>
</evidence>
<dbReference type="Pfam" id="PF21892">
    <property type="entry name" value="TMEM145_N"/>
    <property type="match status" value="1"/>
</dbReference>
<keyword evidence="4 7" id="KW-0472">Membrane</keyword>
<evidence type="ECO:0000313" key="10">
    <source>
        <dbReference type="EMBL" id="GIY50465.1"/>
    </source>
</evidence>
<feature type="transmembrane region" description="Helical" evidence="7">
    <location>
        <begin position="228"/>
        <end position="245"/>
    </location>
</feature>
<dbReference type="InterPro" id="IPR047831">
    <property type="entry name" value="GPR180/TMEM145"/>
</dbReference>
<evidence type="ECO:0000256" key="3">
    <source>
        <dbReference type="ARBA" id="ARBA00022989"/>
    </source>
</evidence>
<accession>A0AAV4TZ29</accession>
<dbReference type="GO" id="GO:0007186">
    <property type="term" value="P:G protein-coupled receptor signaling pathway"/>
    <property type="evidence" value="ECO:0007669"/>
    <property type="project" value="InterPro"/>
</dbReference>
<comment type="caution">
    <text evidence="10">The sequence shown here is derived from an EMBL/GenBank/DDBJ whole genome shotgun (WGS) entry which is preliminary data.</text>
</comment>
<dbReference type="PANTHER" id="PTHR23252">
    <property type="entry name" value="INTIMAL THICKNESS RECEPTOR-RELATED"/>
    <property type="match status" value="1"/>
</dbReference>
<protein>
    <submittedName>
        <fullName evidence="10">Transmembrane protein 145</fullName>
    </submittedName>
</protein>
<keyword evidence="2 7" id="KW-0812">Transmembrane</keyword>